<dbReference type="EnsemblMetazoa" id="PPA41928.1">
    <property type="protein sequence ID" value="PPA41928.1"/>
    <property type="gene ID" value="WBGene00280297"/>
</dbReference>
<sequence>MPSEPNISISETHISSLFITEIWSKILDYLSSKDLLNLRECCHFMELSVASAHRRIPDLIISEKEHEIIVHLGGGLKLEASHKPMVQPRPARKKGLWRDLKKSILRKPTPSPTIVSNCFDQNDLAELVRIKNRLMKRAKVDTVIIELIHLEKIPFAWVEALLENCWFNKLSIMIMYGSITPDVIDFLRRHKEKVVGLYIAAFTNDASLLLSFNRMKSLKIDSNSSKKSINRICSLLQDHLEVTYDQLHALLKKHHCDLNVPIVLTSLQQLLDVLETLLTFEGKQFVKMRINEETADCFCYGNSRYFYRRVFDWFEVNDGDYSDGDFIVVDFSMGYKERTTVRIRPVNEHREVYIHRKERDLCFYAAMIG</sequence>
<keyword evidence="2" id="KW-1185">Reference proteome</keyword>
<accession>A0A8R1UYS6</accession>
<gene>
    <name evidence="1" type="primary">WBGene00280297</name>
</gene>
<accession>A0A2A6C155</accession>
<evidence type="ECO:0000313" key="2">
    <source>
        <dbReference type="Proteomes" id="UP000005239"/>
    </source>
</evidence>
<evidence type="ECO:0000313" key="1">
    <source>
        <dbReference type="EnsemblMetazoa" id="PPA41928.1"/>
    </source>
</evidence>
<reference evidence="2" key="1">
    <citation type="journal article" date="2008" name="Nat. Genet.">
        <title>The Pristionchus pacificus genome provides a unique perspective on nematode lifestyle and parasitism.</title>
        <authorList>
            <person name="Dieterich C."/>
            <person name="Clifton S.W."/>
            <person name="Schuster L.N."/>
            <person name="Chinwalla A."/>
            <person name="Delehaunty K."/>
            <person name="Dinkelacker I."/>
            <person name="Fulton L."/>
            <person name="Fulton R."/>
            <person name="Godfrey J."/>
            <person name="Minx P."/>
            <person name="Mitreva M."/>
            <person name="Roeseler W."/>
            <person name="Tian H."/>
            <person name="Witte H."/>
            <person name="Yang S.P."/>
            <person name="Wilson R.K."/>
            <person name="Sommer R.J."/>
        </authorList>
    </citation>
    <scope>NUCLEOTIDE SEQUENCE [LARGE SCALE GENOMIC DNA]</scope>
    <source>
        <strain evidence="2">PS312</strain>
    </source>
</reference>
<reference evidence="1" key="2">
    <citation type="submission" date="2022-06" db="UniProtKB">
        <authorList>
            <consortium name="EnsemblMetazoa"/>
        </authorList>
    </citation>
    <scope>IDENTIFICATION</scope>
    <source>
        <strain evidence="1">PS312</strain>
    </source>
</reference>
<organism evidence="1 2">
    <name type="scientific">Pristionchus pacificus</name>
    <name type="common">Parasitic nematode worm</name>
    <dbReference type="NCBI Taxonomy" id="54126"/>
    <lineage>
        <taxon>Eukaryota</taxon>
        <taxon>Metazoa</taxon>
        <taxon>Ecdysozoa</taxon>
        <taxon>Nematoda</taxon>
        <taxon>Chromadorea</taxon>
        <taxon>Rhabditida</taxon>
        <taxon>Rhabditina</taxon>
        <taxon>Diplogasteromorpha</taxon>
        <taxon>Diplogasteroidea</taxon>
        <taxon>Neodiplogasteridae</taxon>
        <taxon>Pristionchus</taxon>
    </lineage>
</organism>
<dbReference type="Proteomes" id="UP000005239">
    <property type="component" value="Unassembled WGS sequence"/>
</dbReference>
<name>A0A2A6C155_PRIPA</name>
<proteinExistence type="predicted"/>
<dbReference type="AlphaFoldDB" id="A0A2A6C155"/>
<protein>
    <submittedName>
        <fullName evidence="1">Uncharacterized protein</fullName>
    </submittedName>
</protein>